<evidence type="ECO:0000256" key="7">
    <source>
        <dbReference type="ARBA" id="ARBA00022643"/>
    </source>
</evidence>
<sequence>MNAIAPLNLDDQLCRTLLESMSEGVSLATPDGVIVYTNPAEDRMYGYAPGELVGQHVSVQHAYPPEENARLVGEVIATLASSGEWRGERRNRRKTGGEFYTRARISVVKVNGAVHWLCVQEDITGRRSEDAALKESEGRLALAAAAARIGVWDWDIATGEIVYSDRAKAICGLPLGQPVTHEIIAAVTHRQDYPRTVEQVRRALDPAIRDDSSYEYRIVRPDGEVRWVKAHGVAIFAEGPDGPKAVRYVGTFEDVTEQKRVEDELRRSRARLTLAIDAGRMAVWSIDAESEDFVRTPELNRVLGFPDDARPTLDDIRARYAPGELDRIRAEVQNALARGDRFFEIEFRFIWPNGELRWLLLRAEISFNAAGAPLGAIGVIIDITERKEAEERLKLLAREVDHRANNLLTVVQATVALTRAPSAKALKEILTGRISALAHAHQLLAQARWEGADLRKLVEEELRPFELGQGRRIKLSGPTIALRPQAAQSVAMAMHELATNAAKYGALSAPQGQVEVAWRGGGEREPLKLVWIERGGPPVAQPAGRGLGMTVVERAVGGGLQGSARFDWRPDGLVCELTLNLASGALAPAGER</sequence>
<dbReference type="NCBIfam" id="TIGR00229">
    <property type="entry name" value="sensory_box"/>
    <property type="match status" value="3"/>
</dbReference>
<dbReference type="InterPro" id="IPR035965">
    <property type="entry name" value="PAS-like_dom_sf"/>
</dbReference>
<comment type="catalytic activity">
    <reaction evidence="1">
        <text>ATP + protein L-histidine = ADP + protein N-phospho-L-histidine.</text>
        <dbReference type="EC" id="2.7.13.3"/>
    </reaction>
</comment>
<keyword evidence="9" id="KW-0677">Repeat</keyword>
<dbReference type="InterPro" id="IPR000014">
    <property type="entry name" value="PAS"/>
</dbReference>
<comment type="caution">
    <text evidence="18">The sequence shown here is derived from an EMBL/GenBank/DDBJ whole genome shotgun (WGS) entry which is preliminary data.</text>
</comment>
<keyword evidence="6" id="KW-0285">Flavoprotein</keyword>
<keyword evidence="4" id="KW-0597">Phosphoprotein</keyword>
<evidence type="ECO:0000256" key="11">
    <source>
        <dbReference type="ARBA" id="ARBA00022777"/>
    </source>
</evidence>
<evidence type="ECO:0000259" key="16">
    <source>
        <dbReference type="PROSITE" id="PS50112"/>
    </source>
</evidence>
<proteinExistence type="predicted"/>
<dbReference type="SMART" id="SM00091">
    <property type="entry name" value="PAS"/>
    <property type="match status" value="3"/>
</dbReference>
<organism evidence="18 19">
    <name type="scientific">Phenylobacterium terrae</name>
    <dbReference type="NCBI Taxonomy" id="2665495"/>
    <lineage>
        <taxon>Bacteria</taxon>
        <taxon>Pseudomonadati</taxon>
        <taxon>Pseudomonadota</taxon>
        <taxon>Alphaproteobacteria</taxon>
        <taxon>Caulobacterales</taxon>
        <taxon>Caulobacteraceae</taxon>
        <taxon>Phenylobacterium</taxon>
    </lineage>
</organism>
<name>A0ABW4MWJ5_9CAUL</name>
<dbReference type="PROSITE" id="PS50112">
    <property type="entry name" value="PAS"/>
    <property type="match status" value="1"/>
</dbReference>
<accession>A0ABW4MWJ5</accession>
<dbReference type="InterPro" id="IPR036890">
    <property type="entry name" value="HATPase_C_sf"/>
</dbReference>
<dbReference type="InterPro" id="IPR011102">
    <property type="entry name" value="Sig_transdc_His_kinase_HWE"/>
</dbReference>
<dbReference type="Gene3D" id="3.30.565.10">
    <property type="entry name" value="Histidine kinase-like ATPase, C-terminal domain"/>
    <property type="match status" value="1"/>
</dbReference>
<dbReference type="PANTHER" id="PTHR41523:SF8">
    <property type="entry name" value="ETHYLENE RESPONSE SENSOR PROTEIN"/>
    <property type="match status" value="1"/>
</dbReference>
<dbReference type="Gene3D" id="3.30.450.20">
    <property type="entry name" value="PAS domain"/>
    <property type="match status" value="3"/>
</dbReference>
<evidence type="ECO:0000313" key="18">
    <source>
        <dbReference type="EMBL" id="MFD1781942.1"/>
    </source>
</evidence>
<dbReference type="SUPFAM" id="SSF55785">
    <property type="entry name" value="PYP-like sensor domain (PAS domain)"/>
    <property type="match status" value="3"/>
</dbReference>
<dbReference type="PROSITE" id="PS50113">
    <property type="entry name" value="PAC"/>
    <property type="match status" value="2"/>
</dbReference>
<evidence type="ECO:0000256" key="3">
    <source>
        <dbReference type="ARBA" id="ARBA00022543"/>
    </source>
</evidence>
<feature type="domain" description="PAC" evidence="17">
    <location>
        <begin position="212"/>
        <end position="267"/>
    </location>
</feature>
<dbReference type="InterPro" id="IPR013655">
    <property type="entry name" value="PAS_fold_3"/>
</dbReference>
<feature type="domain" description="PAS" evidence="16">
    <location>
        <begin position="10"/>
        <end position="82"/>
    </location>
</feature>
<evidence type="ECO:0000256" key="10">
    <source>
        <dbReference type="ARBA" id="ARBA00022741"/>
    </source>
</evidence>
<dbReference type="Pfam" id="PF08447">
    <property type="entry name" value="PAS_3"/>
    <property type="match status" value="2"/>
</dbReference>
<dbReference type="CDD" id="cd00130">
    <property type="entry name" value="PAS"/>
    <property type="match status" value="3"/>
</dbReference>
<dbReference type="Pfam" id="PF07536">
    <property type="entry name" value="HWE_HK"/>
    <property type="match status" value="1"/>
</dbReference>
<evidence type="ECO:0000259" key="17">
    <source>
        <dbReference type="PROSITE" id="PS50113"/>
    </source>
</evidence>
<evidence type="ECO:0000256" key="14">
    <source>
        <dbReference type="ARBA" id="ARBA00023026"/>
    </source>
</evidence>
<evidence type="ECO:0000256" key="12">
    <source>
        <dbReference type="ARBA" id="ARBA00022840"/>
    </source>
</evidence>
<keyword evidence="5" id="KW-0716">Sensory transduction</keyword>
<evidence type="ECO:0000256" key="4">
    <source>
        <dbReference type="ARBA" id="ARBA00022553"/>
    </source>
</evidence>
<evidence type="ECO:0000256" key="8">
    <source>
        <dbReference type="ARBA" id="ARBA00022679"/>
    </source>
</evidence>
<reference evidence="19" key="1">
    <citation type="journal article" date="2019" name="Int. J. Syst. Evol. Microbiol.">
        <title>The Global Catalogue of Microorganisms (GCM) 10K type strain sequencing project: providing services to taxonomists for standard genome sequencing and annotation.</title>
        <authorList>
            <consortium name="The Broad Institute Genomics Platform"/>
            <consortium name="The Broad Institute Genome Sequencing Center for Infectious Disease"/>
            <person name="Wu L."/>
            <person name="Ma J."/>
        </authorList>
    </citation>
    <scope>NUCLEOTIDE SEQUENCE [LARGE SCALE GENOMIC DNA]</scope>
    <source>
        <strain evidence="19">DFY28</strain>
    </source>
</reference>
<evidence type="ECO:0000256" key="2">
    <source>
        <dbReference type="ARBA" id="ARBA00012438"/>
    </source>
</evidence>
<dbReference type="Pfam" id="PF13426">
    <property type="entry name" value="PAS_9"/>
    <property type="match status" value="1"/>
</dbReference>
<dbReference type="Proteomes" id="UP001597237">
    <property type="component" value="Unassembled WGS sequence"/>
</dbReference>
<dbReference type="InterPro" id="IPR000700">
    <property type="entry name" value="PAS-assoc_C"/>
</dbReference>
<protein>
    <recommendedName>
        <fullName evidence="2">histidine kinase</fullName>
        <ecNumber evidence="2">2.7.13.3</ecNumber>
    </recommendedName>
</protein>
<dbReference type="EMBL" id="JBHUEY010000001">
    <property type="protein sequence ID" value="MFD1781942.1"/>
    <property type="molecule type" value="Genomic_DNA"/>
</dbReference>
<keyword evidence="12" id="KW-0067">ATP-binding</keyword>
<feature type="domain" description="PAC" evidence="17">
    <location>
        <begin position="343"/>
        <end position="395"/>
    </location>
</feature>
<evidence type="ECO:0000256" key="5">
    <source>
        <dbReference type="ARBA" id="ARBA00022606"/>
    </source>
</evidence>
<keyword evidence="10" id="KW-0547">Nucleotide-binding</keyword>
<dbReference type="InterPro" id="IPR001610">
    <property type="entry name" value="PAC"/>
</dbReference>
<evidence type="ECO:0000256" key="9">
    <source>
        <dbReference type="ARBA" id="ARBA00022737"/>
    </source>
</evidence>
<evidence type="ECO:0000256" key="1">
    <source>
        <dbReference type="ARBA" id="ARBA00000085"/>
    </source>
</evidence>
<keyword evidence="15" id="KW-0675">Receptor</keyword>
<gene>
    <name evidence="18" type="ORF">ACFSC0_00915</name>
</gene>
<dbReference type="RefSeq" id="WP_377281225.1">
    <property type="nucleotide sequence ID" value="NZ_JBHRSI010000003.1"/>
</dbReference>
<dbReference type="Gene3D" id="2.10.70.100">
    <property type="match status" value="2"/>
</dbReference>
<evidence type="ECO:0000256" key="15">
    <source>
        <dbReference type="ARBA" id="ARBA00023170"/>
    </source>
</evidence>
<dbReference type="EC" id="2.7.13.3" evidence="2"/>
<evidence type="ECO:0000256" key="13">
    <source>
        <dbReference type="ARBA" id="ARBA00022991"/>
    </source>
</evidence>
<dbReference type="SMART" id="SM00086">
    <property type="entry name" value="PAC"/>
    <property type="match status" value="3"/>
</dbReference>
<keyword evidence="3" id="KW-0600">Photoreceptor protein</keyword>
<keyword evidence="11" id="KW-0418">Kinase</keyword>
<keyword evidence="13" id="KW-0157">Chromophore</keyword>
<keyword evidence="19" id="KW-1185">Reference proteome</keyword>
<evidence type="ECO:0000313" key="19">
    <source>
        <dbReference type="Proteomes" id="UP001597237"/>
    </source>
</evidence>
<keyword evidence="14" id="KW-0843">Virulence</keyword>
<dbReference type="PANTHER" id="PTHR41523">
    <property type="entry name" value="TWO-COMPONENT SYSTEM SENSOR PROTEIN"/>
    <property type="match status" value="1"/>
</dbReference>
<evidence type="ECO:0000256" key="6">
    <source>
        <dbReference type="ARBA" id="ARBA00022630"/>
    </source>
</evidence>
<keyword evidence="8" id="KW-0808">Transferase</keyword>
<dbReference type="SMART" id="SM00911">
    <property type="entry name" value="HWE_HK"/>
    <property type="match status" value="1"/>
</dbReference>
<keyword evidence="7" id="KW-0288">FMN</keyword>